<dbReference type="Proteomes" id="UP000235836">
    <property type="component" value="Unassembled WGS sequence"/>
</dbReference>
<gene>
    <name evidence="9" type="ORF">CJ203_01890</name>
</gene>
<dbReference type="RefSeq" id="WP_102723345.1">
    <property type="nucleotide sequence ID" value="NZ_JBHRZL010000016.1"/>
</dbReference>
<evidence type="ECO:0000313" key="10">
    <source>
        <dbReference type="Proteomes" id="UP000235836"/>
    </source>
</evidence>
<dbReference type="SUPFAM" id="SSF53474">
    <property type="entry name" value="alpha/beta-Hydrolases"/>
    <property type="match status" value="1"/>
</dbReference>
<comment type="caution">
    <text evidence="9">The sequence shown here is derived from an EMBL/GenBank/DDBJ whole genome shotgun (WGS) entry which is preliminary data.</text>
</comment>
<accession>A0A2N6T7B8</accession>
<dbReference type="EMBL" id="PNHG01000002">
    <property type="protein sequence ID" value="PMC65192.1"/>
    <property type="molecule type" value="Genomic_DNA"/>
</dbReference>
<evidence type="ECO:0000256" key="3">
    <source>
        <dbReference type="ARBA" id="ARBA00022651"/>
    </source>
</evidence>
<protein>
    <recommendedName>
        <fullName evidence="11">Esterase</fullName>
    </recommendedName>
</protein>
<keyword evidence="5" id="KW-0378">Hydrolase</keyword>
<evidence type="ECO:0000256" key="7">
    <source>
        <dbReference type="ARBA" id="ARBA00023326"/>
    </source>
</evidence>
<feature type="signal peptide" evidence="8">
    <location>
        <begin position="1"/>
        <end position="28"/>
    </location>
</feature>
<keyword evidence="10" id="KW-1185">Reference proteome</keyword>
<dbReference type="PANTHER" id="PTHR38050">
    <property type="match status" value="1"/>
</dbReference>
<name>A0A2N6T7B8_9CORY</name>
<comment type="subcellular location">
    <subcellularLocation>
        <location evidence="1">Secreted</location>
    </subcellularLocation>
</comment>
<dbReference type="AlphaFoldDB" id="A0A2N6T7B8"/>
<dbReference type="InterPro" id="IPR029058">
    <property type="entry name" value="AB_hydrolase_fold"/>
</dbReference>
<proteinExistence type="predicted"/>
<organism evidence="9 10">
    <name type="scientific">Corynebacterium tuscaniense</name>
    <dbReference type="NCBI Taxonomy" id="302449"/>
    <lineage>
        <taxon>Bacteria</taxon>
        <taxon>Bacillati</taxon>
        <taxon>Actinomycetota</taxon>
        <taxon>Actinomycetes</taxon>
        <taxon>Mycobacteriales</taxon>
        <taxon>Corynebacteriaceae</taxon>
        <taxon>Corynebacterium</taxon>
    </lineage>
</organism>
<evidence type="ECO:0000256" key="1">
    <source>
        <dbReference type="ARBA" id="ARBA00004613"/>
    </source>
</evidence>
<keyword evidence="2" id="KW-0964">Secreted</keyword>
<sequence>MKNAHLKTAFRPAVAAAVVLLSSFHTGACGLLPATQTVEDKVVEVFSEPPAYRPLANGPTTTHRRTMQIGGHEREYLVSTPTDVYALEGLPLILVFHGYRMTMDQMRATTDFDSAHAVVVYMQGVDTAWAPAPYATTTGEEDLAFFDAVREQMLRDFPVNPSRVFAAGHSNGGGFVAYAACHRPHHLTGIASVSAAYYETVFEGCAPIPMKQIDFHGTDDPVIDYEGGWRYHTRYEPIPRVLAEAEKRNHCDAQPISAPFERPGQKLTWQHCDAPLEHYRLEGSRHVWPGGLIDIGPGALTSKNFATKTILDFFRIPRRN</sequence>
<evidence type="ECO:0000256" key="6">
    <source>
        <dbReference type="ARBA" id="ARBA00023277"/>
    </source>
</evidence>
<dbReference type="GO" id="GO:0045493">
    <property type="term" value="P:xylan catabolic process"/>
    <property type="evidence" value="ECO:0007669"/>
    <property type="project" value="UniProtKB-KW"/>
</dbReference>
<evidence type="ECO:0000313" key="9">
    <source>
        <dbReference type="EMBL" id="PMC65192.1"/>
    </source>
</evidence>
<keyword evidence="7" id="KW-0624">Polysaccharide degradation</keyword>
<dbReference type="InterPro" id="IPR043595">
    <property type="entry name" value="FaeB/C/D"/>
</dbReference>
<dbReference type="PANTHER" id="PTHR38050:SF2">
    <property type="entry name" value="FERULOYL ESTERASE C-RELATED"/>
    <property type="match status" value="1"/>
</dbReference>
<evidence type="ECO:0008006" key="11">
    <source>
        <dbReference type="Google" id="ProtNLM"/>
    </source>
</evidence>
<evidence type="ECO:0000256" key="2">
    <source>
        <dbReference type="ARBA" id="ARBA00022525"/>
    </source>
</evidence>
<evidence type="ECO:0000256" key="5">
    <source>
        <dbReference type="ARBA" id="ARBA00022801"/>
    </source>
</evidence>
<dbReference type="GO" id="GO:0005576">
    <property type="term" value="C:extracellular region"/>
    <property type="evidence" value="ECO:0007669"/>
    <property type="project" value="UniProtKB-SubCell"/>
</dbReference>
<dbReference type="GO" id="GO:0030600">
    <property type="term" value="F:feruloyl esterase activity"/>
    <property type="evidence" value="ECO:0007669"/>
    <property type="project" value="InterPro"/>
</dbReference>
<dbReference type="Gene3D" id="3.40.50.1820">
    <property type="entry name" value="alpha/beta hydrolase"/>
    <property type="match status" value="1"/>
</dbReference>
<evidence type="ECO:0000256" key="4">
    <source>
        <dbReference type="ARBA" id="ARBA00022729"/>
    </source>
</evidence>
<keyword evidence="3" id="KW-0858">Xylan degradation</keyword>
<keyword evidence="4 8" id="KW-0732">Signal</keyword>
<feature type="chain" id="PRO_5039685607" description="Esterase" evidence="8">
    <location>
        <begin position="29"/>
        <end position="320"/>
    </location>
</feature>
<keyword evidence="6" id="KW-0119">Carbohydrate metabolism</keyword>
<evidence type="ECO:0000256" key="8">
    <source>
        <dbReference type="SAM" id="SignalP"/>
    </source>
</evidence>
<reference evidence="9 10" key="1">
    <citation type="submission" date="2017-09" db="EMBL/GenBank/DDBJ databases">
        <title>Bacterial strain isolated from the female urinary microbiota.</title>
        <authorList>
            <person name="Thomas-White K."/>
            <person name="Kumar N."/>
            <person name="Forster S."/>
            <person name="Putonti C."/>
            <person name="Lawley T."/>
            <person name="Wolfe A.J."/>
        </authorList>
    </citation>
    <scope>NUCLEOTIDE SEQUENCE [LARGE SCALE GENOMIC DNA]</scope>
    <source>
        <strain evidence="9 10">UMB0792</strain>
    </source>
</reference>